<gene>
    <name evidence="1" type="ORF">CYJ95_04705</name>
</gene>
<reference evidence="1 2" key="1">
    <citation type="submission" date="2017-12" db="EMBL/GenBank/DDBJ databases">
        <title>Phylogenetic diversity of female urinary microbiome.</title>
        <authorList>
            <person name="Thomas-White K."/>
            <person name="Wolfe A.J."/>
        </authorList>
    </citation>
    <scope>NUCLEOTIDE SEQUENCE [LARGE SCALE GENOMIC DNA]</scope>
    <source>
        <strain evidence="1 2">UMB0038</strain>
    </source>
</reference>
<dbReference type="Proteomes" id="UP000234847">
    <property type="component" value="Unassembled WGS sequence"/>
</dbReference>
<name>A0AAX0VLY1_MICLU</name>
<dbReference type="InterPro" id="IPR029465">
    <property type="entry name" value="ATPgrasp_TupA"/>
</dbReference>
<evidence type="ECO:0000313" key="2">
    <source>
        <dbReference type="Proteomes" id="UP000234847"/>
    </source>
</evidence>
<proteinExistence type="predicted"/>
<dbReference type="SUPFAM" id="SSF56059">
    <property type="entry name" value="Glutathione synthetase ATP-binding domain-like"/>
    <property type="match status" value="1"/>
</dbReference>
<sequence>MDYFDRIQNRLEGREAGVPGWLGAKNATRQFAAQIGIRTPEQLFKGPLSDLERFDFPERCIVKPGFASTSIGVHLLERRGAELWDLVKDEPVTVPGLIETLREIEGRYDLSPDDGEFLVEELLSDRRGVTPPADVRCYMFQGECGFVLVEDHIAGPAAASYFNGDFSPMTDVHDRFGVHPGVTHLESIVDAAEPPAGAEELLAVARRVSTAVPSAFCRVDLYDTPAGPVLGEITFYPGTFFYKNRKVMAPEEAARLGKMWDAAEKRLAGSLLIDAPKRN</sequence>
<dbReference type="AlphaFoldDB" id="A0AAX0VLY1"/>
<comment type="caution">
    <text evidence="1">The sequence shown here is derived from an EMBL/GenBank/DDBJ whole genome shotgun (WGS) entry which is preliminary data.</text>
</comment>
<organism evidence="1 2">
    <name type="scientific">Micrococcus luteus</name>
    <name type="common">Micrococcus lysodeikticus</name>
    <dbReference type="NCBI Taxonomy" id="1270"/>
    <lineage>
        <taxon>Bacteria</taxon>
        <taxon>Bacillati</taxon>
        <taxon>Actinomycetota</taxon>
        <taxon>Actinomycetes</taxon>
        <taxon>Micrococcales</taxon>
        <taxon>Micrococcaceae</taxon>
        <taxon>Micrococcus</taxon>
    </lineage>
</organism>
<dbReference type="Pfam" id="PF14305">
    <property type="entry name" value="ATPgrasp_TupA"/>
    <property type="match status" value="1"/>
</dbReference>
<accession>A0AAX0VLY1</accession>
<dbReference type="RefSeq" id="WP_078025811.1">
    <property type="nucleotide sequence ID" value="NZ_JAGHYF010000004.1"/>
</dbReference>
<protein>
    <recommendedName>
        <fullName evidence="3">ATP-grasp domain-containing protein</fullName>
    </recommendedName>
</protein>
<dbReference type="EMBL" id="PKJT01000003">
    <property type="protein sequence ID" value="PKZ82660.1"/>
    <property type="molecule type" value="Genomic_DNA"/>
</dbReference>
<dbReference type="Gene3D" id="3.30.470.20">
    <property type="entry name" value="ATP-grasp fold, B domain"/>
    <property type="match status" value="1"/>
</dbReference>
<evidence type="ECO:0000313" key="1">
    <source>
        <dbReference type="EMBL" id="PKZ82660.1"/>
    </source>
</evidence>
<evidence type="ECO:0008006" key="3">
    <source>
        <dbReference type="Google" id="ProtNLM"/>
    </source>
</evidence>